<accession>A0ABT2G214</accession>
<comment type="caution">
    <text evidence="1">The sequence shown here is derived from an EMBL/GenBank/DDBJ whole genome shotgun (WGS) entry which is preliminary data.</text>
</comment>
<reference evidence="1 2" key="1">
    <citation type="submission" date="2022-08" db="EMBL/GenBank/DDBJ databases">
        <title>YIM 101645 draft genome.</title>
        <authorList>
            <person name="Chen X."/>
        </authorList>
    </citation>
    <scope>NUCLEOTIDE SEQUENCE [LARGE SCALE GENOMIC DNA]</scope>
    <source>
        <strain evidence="1 2">YIM 101645</strain>
    </source>
</reference>
<name>A0ABT2G214_9CORY</name>
<evidence type="ECO:0000313" key="2">
    <source>
        <dbReference type="Proteomes" id="UP001205965"/>
    </source>
</evidence>
<organism evidence="1 2">
    <name type="scientific">Corynebacterium lemuris</name>
    <dbReference type="NCBI Taxonomy" id="1859292"/>
    <lineage>
        <taxon>Bacteria</taxon>
        <taxon>Bacillati</taxon>
        <taxon>Actinomycetota</taxon>
        <taxon>Actinomycetes</taxon>
        <taxon>Mycobacteriales</taxon>
        <taxon>Corynebacteriaceae</taxon>
        <taxon>Corynebacterium</taxon>
    </lineage>
</organism>
<dbReference type="RefSeq" id="WP_259428273.1">
    <property type="nucleotide sequence ID" value="NZ_JANWTC010000008.1"/>
</dbReference>
<sequence>MLAILLRVLAGLLVALALFIGGFYFVACGPLNGMQARQLATKFEREAEEAGLAEHVSYQSGVGYKGVGEVIVRPDFEGLDRVGVSRLIGLLQDQNRSGGVDVRKQSNFFRLDGVNYSGAEHTRATVFDATAAFTGPGTPVAAVVFDRTGRMVTLRLPDCADSRCRLAAAAEVLPVYPELTRAQLEGTSGRSDDFVCLRLQFGQDRTQGMRACTAPDGEIDPDRLRTVLETGVSHEVLDTGAGTSTR</sequence>
<proteinExistence type="predicted"/>
<evidence type="ECO:0000313" key="1">
    <source>
        <dbReference type="EMBL" id="MCS5480214.1"/>
    </source>
</evidence>
<protein>
    <recommendedName>
        <fullName evidence="3">Secreted protein</fullName>
    </recommendedName>
</protein>
<gene>
    <name evidence="1" type="ORF">NYP18_11160</name>
</gene>
<keyword evidence="2" id="KW-1185">Reference proteome</keyword>
<evidence type="ECO:0008006" key="3">
    <source>
        <dbReference type="Google" id="ProtNLM"/>
    </source>
</evidence>
<dbReference type="Proteomes" id="UP001205965">
    <property type="component" value="Unassembled WGS sequence"/>
</dbReference>
<dbReference type="EMBL" id="JANWTC010000008">
    <property type="protein sequence ID" value="MCS5480214.1"/>
    <property type="molecule type" value="Genomic_DNA"/>
</dbReference>